<organism evidence="5 6">
    <name type="scientific">Sinisalibacter aestuarii</name>
    <dbReference type="NCBI Taxonomy" id="2949426"/>
    <lineage>
        <taxon>Bacteria</taxon>
        <taxon>Pseudomonadati</taxon>
        <taxon>Pseudomonadota</taxon>
        <taxon>Alphaproteobacteria</taxon>
        <taxon>Rhodobacterales</taxon>
        <taxon>Roseobacteraceae</taxon>
        <taxon>Sinisalibacter</taxon>
    </lineage>
</organism>
<dbReference type="PANTHER" id="PTHR43132">
    <property type="entry name" value="ARSENICAL RESISTANCE OPERON REPRESSOR ARSR-RELATED"/>
    <property type="match status" value="1"/>
</dbReference>
<proteinExistence type="predicted"/>
<keyword evidence="1" id="KW-0805">Transcription regulation</keyword>
<name>A0ABQ5LPZ8_9RHOB</name>
<protein>
    <recommendedName>
        <fullName evidence="4">HTH arsR-type domain-containing protein</fullName>
    </recommendedName>
</protein>
<keyword evidence="6" id="KW-1185">Reference proteome</keyword>
<dbReference type="PROSITE" id="PS50987">
    <property type="entry name" value="HTH_ARSR_2"/>
    <property type="match status" value="1"/>
</dbReference>
<reference evidence="5" key="1">
    <citation type="journal article" date="2023" name="Int. J. Syst. Evol. Microbiol.">
        <title>Sinisalibacter aestuarii sp. nov., isolated from estuarine sediment of the Arakawa River.</title>
        <authorList>
            <person name="Arafat S.T."/>
            <person name="Hirano S."/>
            <person name="Sato A."/>
            <person name="Takeuchi K."/>
            <person name="Yasuda T."/>
            <person name="Terahara T."/>
            <person name="Hamada M."/>
            <person name="Kobayashi T."/>
        </authorList>
    </citation>
    <scope>NUCLEOTIDE SEQUENCE</scope>
    <source>
        <strain evidence="5">B-399</strain>
    </source>
</reference>
<gene>
    <name evidence="5" type="ORF">STA1M1_08920</name>
</gene>
<dbReference type="Proteomes" id="UP001144205">
    <property type="component" value="Unassembled WGS sequence"/>
</dbReference>
<evidence type="ECO:0000313" key="5">
    <source>
        <dbReference type="EMBL" id="GKY87023.1"/>
    </source>
</evidence>
<dbReference type="SUPFAM" id="SSF46785">
    <property type="entry name" value="Winged helix' DNA-binding domain"/>
    <property type="match status" value="1"/>
</dbReference>
<dbReference type="SMART" id="SM00418">
    <property type="entry name" value="HTH_ARSR"/>
    <property type="match status" value="1"/>
</dbReference>
<dbReference type="InterPro" id="IPR036390">
    <property type="entry name" value="WH_DNA-bd_sf"/>
</dbReference>
<dbReference type="InterPro" id="IPR036388">
    <property type="entry name" value="WH-like_DNA-bd_sf"/>
</dbReference>
<evidence type="ECO:0000313" key="6">
    <source>
        <dbReference type="Proteomes" id="UP001144205"/>
    </source>
</evidence>
<dbReference type="CDD" id="cd00090">
    <property type="entry name" value="HTH_ARSR"/>
    <property type="match status" value="1"/>
</dbReference>
<comment type="caution">
    <text evidence="5">The sequence shown here is derived from an EMBL/GenBank/DDBJ whole genome shotgun (WGS) entry which is preliminary data.</text>
</comment>
<dbReference type="NCBIfam" id="NF033788">
    <property type="entry name" value="HTH_metalloreg"/>
    <property type="match status" value="1"/>
</dbReference>
<dbReference type="Gene3D" id="1.10.10.10">
    <property type="entry name" value="Winged helix-like DNA-binding domain superfamily/Winged helix DNA-binding domain"/>
    <property type="match status" value="1"/>
</dbReference>
<dbReference type="Pfam" id="PF12840">
    <property type="entry name" value="HTH_20"/>
    <property type="match status" value="1"/>
</dbReference>
<evidence type="ECO:0000256" key="1">
    <source>
        <dbReference type="ARBA" id="ARBA00023015"/>
    </source>
</evidence>
<evidence type="ECO:0000256" key="2">
    <source>
        <dbReference type="ARBA" id="ARBA00023125"/>
    </source>
</evidence>
<dbReference type="InterPro" id="IPR011991">
    <property type="entry name" value="ArsR-like_HTH"/>
</dbReference>
<evidence type="ECO:0000256" key="3">
    <source>
        <dbReference type="ARBA" id="ARBA00023163"/>
    </source>
</evidence>
<evidence type="ECO:0000259" key="4">
    <source>
        <dbReference type="PROSITE" id="PS50987"/>
    </source>
</evidence>
<accession>A0ABQ5LPZ8</accession>
<keyword evidence="3" id="KW-0804">Transcription</keyword>
<keyword evidence="2" id="KW-0238">DNA-binding</keyword>
<dbReference type="EMBL" id="BROH01000001">
    <property type="protein sequence ID" value="GKY87023.1"/>
    <property type="molecule type" value="Genomic_DNA"/>
</dbReference>
<dbReference type="InterPro" id="IPR001845">
    <property type="entry name" value="HTH_ArsR_DNA-bd_dom"/>
</dbReference>
<sequence length="208" mass="22006">MNGNPLSCTRIPGACPTTRIVASGENQATGRGAWAVFVAAKRSAQRRQARIWSVSAGMGNEIGARWGAGKQRRSFDTSRNKLHSDKRFDISRNMKNESCQITALPVEVAASAFAALGSEQRLGVLRVLVRAGPDGLTMGALGQRTGVTGSTLTHHLKILAGAGLVTQEKRGRSIICGAADYDIMRALADYLLSECCADCGPGEGHDHG</sequence>
<feature type="domain" description="HTH arsR-type" evidence="4">
    <location>
        <begin position="101"/>
        <end position="198"/>
    </location>
</feature>
<dbReference type="InterPro" id="IPR051011">
    <property type="entry name" value="Metal_resp_trans_reg"/>
</dbReference>
<dbReference type="PANTHER" id="PTHR43132:SF2">
    <property type="entry name" value="ARSENICAL RESISTANCE OPERON REPRESSOR ARSR-RELATED"/>
    <property type="match status" value="1"/>
</dbReference>